<dbReference type="Proteomes" id="UP000488956">
    <property type="component" value="Unassembled WGS sequence"/>
</dbReference>
<dbReference type="Proteomes" id="UP000460718">
    <property type="component" value="Unassembled WGS sequence"/>
</dbReference>
<evidence type="ECO:0000313" key="4">
    <source>
        <dbReference type="EMBL" id="KAE9121320.1"/>
    </source>
</evidence>
<gene>
    <name evidence="9" type="ORF">PF001_g3040</name>
    <name evidence="8" type="ORF">PF002_g6616</name>
    <name evidence="7" type="ORF">PF004_g7439</name>
    <name evidence="6" type="ORF">PF005_g5836</name>
    <name evidence="5" type="ORF">PF006_g4658</name>
    <name evidence="3" type="ORF">PF007_g8466</name>
    <name evidence="10" type="ORF">PF008_g8232</name>
    <name evidence="1" type="ORF">PF009_g6044</name>
    <name evidence="4" type="ORF">PF010_g7153</name>
    <name evidence="2" type="ORF">PF011_g10512</name>
</gene>
<evidence type="ECO:0000313" key="18">
    <source>
        <dbReference type="Proteomes" id="UP000476176"/>
    </source>
</evidence>
<evidence type="ECO:0000313" key="19">
    <source>
        <dbReference type="Proteomes" id="UP000486351"/>
    </source>
</evidence>
<dbReference type="EMBL" id="QXGE01000092">
    <property type="protein sequence ID" value="KAE9325244.1"/>
    <property type="molecule type" value="Genomic_DNA"/>
</dbReference>
<proteinExistence type="predicted"/>
<dbReference type="Proteomes" id="UP000440367">
    <property type="component" value="Unassembled WGS sequence"/>
</dbReference>
<dbReference type="AlphaFoldDB" id="A0A6A3FEN5"/>
<sequence length="54" mass="5507">MQGYPSLAMALVSAVGALISGMSYAVSCSNNHLVATKVPIHVTDVSMSLPLGLC</sequence>
<reference evidence="11 12" key="1">
    <citation type="submission" date="2018-08" db="EMBL/GenBank/DDBJ databases">
        <title>Genomic investigation of the strawberry pathogen Phytophthora fragariae indicates pathogenicity is determined by transcriptional variation in three key races.</title>
        <authorList>
            <person name="Adams T.M."/>
            <person name="Armitage A.D."/>
            <person name="Sobczyk M.K."/>
            <person name="Bates H.J."/>
            <person name="Dunwell J.M."/>
            <person name="Nellist C.F."/>
            <person name="Harrison R.J."/>
        </authorList>
    </citation>
    <scope>NUCLEOTIDE SEQUENCE [LARGE SCALE GENOMIC DNA]</scope>
    <source>
        <strain evidence="9 13">A4</strain>
        <strain evidence="8 14">BC-1</strain>
        <strain evidence="7 18">BC-23</strain>
        <strain evidence="6 12">NOV-27</strain>
        <strain evidence="5 15">NOV-5</strain>
        <strain evidence="3 16">NOV-71</strain>
        <strain evidence="10 19">NOV-77</strain>
        <strain evidence="1 11">NOV-9</strain>
        <strain evidence="4 20">ONT-3</strain>
        <strain evidence="2 17">SCRP245</strain>
    </source>
</reference>
<evidence type="ECO:0000313" key="17">
    <source>
        <dbReference type="Proteomes" id="UP000460718"/>
    </source>
</evidence>
<dbReference type="EMBL" id="QXGB01000207">
    <property type="protein sequence ID" value="KAE9224638.1"/>
    <property type="molecule type" value="Genomic_DNA"/>
</dbReference>
<evidence type="ECO:0000313" key="6">
    <source>
        <dbReference type="EMBL" id="KAE9224638.1"/>
    </source>
</evidence>
<dbReference type="Proteomes" id="UP000486351">
    <property type="component" value="Unassembled WGS sequence"/>
</dbReference>
<evidence type="ECO:0000313" key="9">
    <source>
        <dbReference type="EMBL" id="KAE9325244.1"/>
    </source>
</evidence>
<comment type="caution">
    <text evidence="1">The sequence shown here is derived from an EMBL/GenBank/DDBJ whole genome shotgun (WGS) entry which is preliminary data.</text>
</comment>
<evidence type="ECO:0000313" key="12">
    <source>
        <dbReference type="Proteomes" id="UP000433483"/>
    </source>
</evidence>
<evidence type="ECO:0000313" key="3">
    <source>
        <dbReference type="EMBL" id="KAE9119645.1"/>
    </source>
</evidence>
<dbReference type="EMBL" id="QXGF01000212">
    <property type="protein sequence ID" value="KAE8944275.1"/>
    <property type="molecule type" value="Genomic_DNA"/>
</dbReference>
<accession>A0A6A3FEN5</accession>
<evidence type="ECO:0000313" key="7">
    <source>
        <dbReference type="EMBL" id="KAE9240572.1"/>
    </source>
</evidence>
<dbReference type="EMBL" id="QXGA01000165">
    <property type="protein sequence ID" value="KAE9151003.1"/>
    <property type="molecule type" value="Genomic_DNA"/>
</dbReference>
<dbReference type="Proteomes" id="UP000437068">
    <property type="component" value="Unassembled WGS sequence"/>
</dbReference>
<evidence type="ECO:0000313" key="11">
    <source>
        <dbReference type="Proteomes" id="UP000429523"/>
    </source>
</evidence>
<evidence type="ECO:0000313" key="14">
    <source>
        <dbReference type="Proteomes" id="UP000440367"/>
    </source>
</evidence>
<evidence type="ECO:0000313" key="15">
    <source>
        <dbReference type="Proteomes" id="UP000440732"/>
    </source>
</evidence>
<dbReference type="EMBL" id="QXFX01000301">
    <property type="protein sequence ID" value="KAE9121320.1"/>
    <property type="molecule type" value="Genomic_DNA"/>
</dbReference>
<organism evidence="1 11">
    <name type="scientific">Phytophthora fragariae</name>
    <dbReference type="NCBI Taxonomy" id="53985"/>
    <lineage>
        <taxon>Eukaryota</taxon>
        <taxon>Sar</taxon>
        <taxon>Stramenopiles</taxon>
        <taxon>Oomycota</taxon>
        <taxon>Peronosporomycetes</taxon>
        <taxon>Peronosporales</taxon>
        <taxon>Peronosporaceae</taxon>
        <taxon>Phytophthora</taxon>
    </lineage>
</organism>
<dbReference type="EMBL" id="QXGD01000233">
    <property type="protein sequence ID" value="KAE9246701.1"/>
    <property type="molecule type" value="Genomic_DNA"/>
</dbReference>
<evidence type="ECO:0000313" key="20">
    <source>
        <dbReference type="Proteomes" id="UP000488956"/>
    </source>
</evidence>
<dbReference type="EMBL" id="QXGC01000322">
    <property type="protein sequence ID" value="KAE9240572.1"/>
    <property type="molecule type" value="Genomic_DNA"/>
</dbReference>
<evidence type="ECO:0000313" key="1">
    <source>
        <dbReference type="EMBL" id="KAE8944275.1"/>
    </source>
</evidence>
<dbReference type="Proteomes" id="UP000433483">
    <property type="component" value="Unassembled WGS sequence"/>
</dbReference>
<dbReference type="Proteomes" id="UP000476176">
    <property type="component" value="Unassembled WGS sequence"/>
</dbReference>
<dbReference type="EMBL" id="QXFZ01000356">
    <property type="protein sequence ID" value="KAE9119645.1"/>
    <property type="molecule type" value="Genomic_DNA"/>
</dbReference>
<evidence type="ECO:0000313" key="16">
    <source>
        <dbReference type="Proteomes" id="UP000441208"/>
    </source>
</evidence>
<protein>
    <submittedName>
        <fullName evidence="1">Uncharacterized protein</fullName>
    </submittedName>
</protein>
<evidence type="ECO:0000313" key="13">
    <source>
        <dbReference type="Proteomes" id="UP000437068"/>
    </source>
</evidence>
<name>A0A6A3FEN5_9STRA</name>
<dbReference type="Proteomes" id="UP000441208">
    <property type="component" value="Unassembled WGS sequence"/>
</dbReference>
<dbReference type="Proteomes" id="UP000429523">
    <property type="component" value="Unassembled WGS sequence"/>
</dbReference>
<evidence type="ECO:0000313" key="2">
    <source>
        <dbReference type="EMBL" id="KAE9008907.1"/>
    </source>
</evidence>
<evidence type="ECO:0000313" key="10">
    <source>
        <dbReference type="EMBL" id="KAE9346566.1"/>
    </source>
</evidence>
<evidence type="ECO:0000313" key="8">
    <source>
        <dbReference type="EMBL" id="KAE9246701.1"/>
    </source>
</evidence>
<evidence type="ECO:0000313" key="5">
    <source>
        <dbReference type="EMBL" id="KAE9151003.1"/>
    </source>
</evidence>
<dbReference type="EMBL" id="QXFW01000552">
    <property type="protein sequence ID" value="KAE9008907.1"/>
    <property type="molecule type" value="Genomic_DNA"/>
</dbReference>
<dbReference type="EMBL" id="QXFY01000365">
    <property type="protein sequence ID" value="KAE9346566.1"/>
    <property type="molecule type" value="Genomic_DNA"/>
</dbReference>
<keyword evidence="12" id="KW-1185">Reference proteome</keyword>
<dbReference type="Proteomes" id="UP000440732">
    <property type="component" value="Unassembled WGS sequence"/>
</dbReference>